<dbReference type="Gene3D" id="3.90.70.10">
    <property type="entry name" value="Cysteine proteinases"/>
    <property type="match status" value="1"/>
</dbReference>
<dbReference type="PROSITE" id="PS00639">
    <property type="entry name" value="THIOL_PROTEASE_HIS"/>
    <property type="match status" value="1"/>
</dbReference>
<dbReference type="Pfam" id="PF00112">
    <property type="entry name" value="Peptidase_C1"/>
    <property type="match status" value="1"/>
</dbReference>
<feature type="domain" description="Cathepsin propeptide inhibitor" evidence="10">
    <location>
        <begin position="34"/>
        <end position="93"/>
    </location>
</feature>
<evidence type="ECO:0000313" key="11">
    <source>
        <dbReference type="EMBL" id="TKR63562.1"/>
    </source>
</evidence>
<dbReference type="GO" id="GO:0006508">
    <property type="term" value="P:proteolysis"/>
    <property type="evidence" value="ECO:0007669"/>
    <property type="project" value="UniProtKB-KW"/>
</dbReference>
<dbReference type="InterPro" id="IPR025661">
    <property type="entry name" value="Pept_asp_AS"/>
</dbReference>
<dbReference type="AlphaFoldDB" id="A0A4U5M4A8"/>
<dbReference type="OrthoDB" id="10253408at2759"/>
<dbReference type="InterPro" id="IPR038765">
    <property type="entry name" value="Papain-like_cys_pep_sf"/>
</dbReference>
<evidence type="ECO:0000256" key="5">
    <source>
        <dbReference type="ARBA" id="ARBA00023145"/>
    </source>
</evidence>
<dbReference type="InterPro" id="IPR039417">
    <property type="entry name" value="Peptidase_C1A_papain-like"/>
</dbReference>
<evidence type="ECO:0000256" key="3">
    <source>
        <dbReference type="ARBA" id="ARBA00022801"/>
    </source>
</evidence>
<protein>
    <recommendedName>
        <fullName evidence="7">Cathepsin L-like</fullName>
    </recommendedName>
</protein>
<feature type="chain" id="PRO_5020190406" description="Cathepsin L-like" evidence="8">
    <location>
        <begin position="17"/>
        <end position="337"/>
    </location>
</feature>
<dbReference type="PANTHER" id="PTHR12411">
    <property type="entry name" value="CYSTEINE PROTEASE FAMILY C1-RELATED"/>
    <property type="match status" value="1"/>
</dbReference>
<evidence type="ECO:0000256" key="8">
    <source>
        <dbReference type="SAM" id="SignalP"/>
    </source>
</evidence>
<name>A0A4U5M4A8_STECR</name>
<evidence type="ECO:0000259" key="9">
    <source>
        <dbReference type="SMART" id="SM00645"/>
    </source>
</evidence>
<dbReference type="SUPFAM" id="SSF54001">
    <property type="entry name" value="Cysteine proteinases"/>
    <property type="match status" value="1"/>
</dbReference>
<accession>A0A4U5M4A8</accession>
<dbReference type="FunFam" id="3.90.70.10:FF:000006">
    <property type="entry name" value="Cathepsin S"/>
    <property type="match status" value="1"/>
</dbReference>
<evidence type="ECO:0000256" key="4">
    <source>
        <dbReference type="ARBA" id="ARBA00022807"/>
    </source>
</evidence>
<organism evidence="11 12">
    <name type="scientific">Steinernema carpocapsae</name>
    <name type="common">Entomopathogenic nematode</name>
    <dbReference type="NCBI Taxonomy" id="34508"/>
    <lineage>
        <taxon>Eukaryota</taxon>
        <taxon>Metazoa</taxon>
        <taxon>Ecdysozoa</taxon>
        <taxon>Nematoda</taxon>
        <taxon>Chromadorea</taxon>
        <taxon>Rhabditida</taxon>
        <taxon>Tylenchina</taxon>
        <taxon>Panagrolaimomorpha</taxon>
        <taxon>Strongyloidoidea</taxon>
        <taxon>Steinernematidae</taxon>
        <taxon>Steinernema</taxon>
    </lineage>
</organism>
<dbReference type="Proteomes" id="UP000298663">
    <property type="component" value="Unassembled WGS sequence"/>
</dbReference>
<proteinExistence type="inferred from homology"/>
<dbReference type="SMART" id="SM00645">
    <property type="entry name" value="Pept_C1"/>
    <property type="match status" value="1"/>
</dbReference>
<dbReference type="PROSITE" id="PS00640">
    <property type="entry name" value="THIOL_PROTEASE_ASN"/>
    <property type="match status" value="1"/>
</dbReference>
<dbReference type="InterPro" id="IPR025660">
    <property type="entry name" value="Pept_his_AS"/>
</dbReference>
<dbReference type="SMART" id="SM00848">
    <property type="entry name" value="Inhibitor_I29"/>
    <property type="match status" value="1"/>
</dbReference>
<keyword evidence="5" id="KW-0865">Zymogen</keyword>
<keyword evidence="6" id="KW-1015">Disulfide bond</keyword>
<keyword evidence="3" id="KW-0378">Hydrolase</keyword>
<comment type="similarity">
    <text evidence="1">Belongs to the peptidase C1 family.</text>
</comment>
<dbReference type="EMBL" id="AZBU02000010">
    <property type="protein sequence ID" value="TKR63562.1"/>
    <property type="molecule type" value="Genomic_DNA"/>
</dbReference>
<comment type="caution">
    <text evidence="11">The sequence shown here is derived from an EMBL/GenBank/DDBJ whole genome shotgun (WGS) entry which is preliminary data.</text>
</comment>
<keyword evidence="12" id="KW-1185">Reference proteome</keyword>
<evidence type="ECO:0000256" key="6">
    <source>
        <dbReference type="ARBA" id="ARBA00023157"/>
    </source>
</evidence>
<feature type="domain" description="Peptidase C1A papain C-terminal" evidence="9">
    <location>
        <begin position="122"/>
        <end position="336"/>
    </location>
</feature>
<dbReference type="InterPro" id="IPR013128">
    <property type="entry name" value="Peptidase_C1A"/>
</dbReference>
<dbReference type="CDD" id="cd02248">
    <property type="entry name" value="Peptidase_C1A"/>
    <property type="match status" value="1"/>
</dbReference>
<sequence length="337" mass="37197">MRALLFFAVLLGSSLAVFQRSRFEDKLWKVVNAFQEYKAIHELTFPRSEEISRTVDFIKKLRFIEAHNGKFENGEVSFQVSLNPLAHLSAKEYGQRNGFRASLGAFRASNRTLFRAPMNVKVPDAVDWREKGYVTPVKNQGQCGSCWAFSATGALEGQHKRATGKLVSISEQNLVDCVKDCDGCMGGVMDSAFEYVKKNKGIDSEEGYPYVGMDGNCHYDKKFIAATDTGLSDISPGDEEALKAAVATQGPISVAIDAGHDSFQMYSKGVYFEPDCSSTNLDHGVLLVGYGTCPKHGDYWIVKNSWGESWGDKGYIKIARNKDNHCGIATMASFPTV</sequence>
<reference evidence="11 12" key="2">
    <citation type="journal article" date="2019" name="G3 (Bethesda)">
        <title>Hybrid Assembly of the Genome of the Entomopathogenic Nematode Steinernema carpocapsae Identifies the X-Chromosome.</title>
        <authorList>
            <person name="Serra L."/>
            <person name="Macchietto M."/>
            <person name="Macias-Munoz A."/>
            <person name="McGill C.J."/>
            <person name="Rodriguez I.M."/>
            <person name="Rodriguez B."/>
            <person name="Murad R."/>
            <person name="Mortazavi A."/>
        </authorList>
    </citation>
    <scope>NUCLEOTIDE SEQUENCE [LARGE SCALE GENOMIC DNA]</scope>
    <source>
        <strain evidence="11 12">ALL</strain>
    </source>
</reference>
<dbReference type="InterPro" id="IPR000668">
    <property type="entry name" value="Peptidase_C1A_C"/>
</dbReference>
<dbReference type="PRINTS" id="PR00705">
    <property type="entry name" value="PAPAIN"/>
</dbReference>
<evidence type="ECO:0000256" key="1">
    <source>
        <dbReference type="ARBA" id="ARBA00008455"/>
    </source>
</evidence>
<dbReference type="InterPro" id="IPR000169">
    <property type="entry name" value="Pept_cys_AS"/>
</dbReference>
<keyword evidence="4" id="KW-0788">Thiol protease</keyword>
<dbReference type="STRING" id="34508.A0A4U5M4A8"/>
<evidence type="ECO:0000313" key="12">
    <source>
        <dbReference type="Proteomes" id="UP000298663"/>
    </source>
</evidence>
<feature type="signal peptide" evidence="8">
    <location>
        <begin position="1"/>
        <end position="16"/>
    </location>
</feature>
<dbReference type="InterPro" id="IPR013201">
    <property type="entry name" value="Prot_inhib_I29"/>
</dbReference>
<evidence type="ECO:0000256" key="2">
    <source>
        <dbReference type="ARBA" id="ARBA00022670"/>
    </source>
</evidence>
<keyword evidence="8" id="KW-0732">Signal</keyword>
<evidence type="ECO:0000256" key="7">
    <source>
        <dbReference type="ARBA" id="ARBA00069138"/>
    </source>
</evidence>
<dbReference type="Pfam" id="PF08246">
    <property type="entry name" value="Inhibitor_I29"/>
    <property type="match status" value="1"/>
</dbReference>
<keyword evidence="2" id="KW-0645">Protease</keyword>
<dbReference type="GO" id="GO:0008234">
    <property type="term" value="F:cysteine-type peptidase activity"/>
    <property type="evidence" value="ECO:0007669"/>
    <property type="project" value="UniProtKB-KW"/>
</dbReference>
<dbReference type="PROSITE" id="PS00139">
    <property type="entry name" value="THIOL_PROTEASE_CYS"/>
    <property type="match status" value="1"/>
</dbReference>
<reference evidence="11 12" key="1">
    <citation type="journal article" date="2015" name="Genome Biol.">
        <title>Comparative genomics of Steinernema reveals deeply conserved gene regulatory networks.</title>
        <authorList>
            <person name="Dillman A.R."/>
            <person name="Macchietto M."/>
            <person name="Porter C.F."/>
            <person name="Rogers A."/>
            <person name="Williams B."/>
            <person name="Antoshechkin I."/>
            <person name="Lee M.M."/>
            <person name="Goodwin Z."/>
            <person name="Lu X."/>
            <person name="Lewis E.E."/>
            <person name="Goodrich-Blair H."/>
            <person name="Stock S.P."/>
            <person name="Adams B.J."/>
            <person name="Sternberg P.W."/>
            <person name="Mortazavi A."/>
        </authorList>
    </citation>
    <scope>NUCLEOTIDE SEQUENCE [LARGE SCALE GENOMIC DNA]</scope>
    <source>
        <strain evidence="11 12">ALL</strain>
    </source>
</reference>
<gene>
    <name evidence="11" type="ORF">L596_027375</name>
</gene>
<evidence type="ECO:0000259" key="10">
    <source>
        <dbReference type="SMART" id="SM00848"/>
    </source>
</evidence>